<keyword evidence="7 8" id="KW-0539">Nucleus</keyword>
<organism evidence="11 12">
    <name type="scientific">Urochloa decumbens</name>
    <dbReference type="NCBI Taxonomy" id="240449"/>
    <lineage>
        <taxon>Eukaryota</taxon>
        <taxon>Viridiplantae</taxon>
        <taxon>Streptophyta</taxon>
        <taxon>Embryophyta</taxon>
        <taxon>Tracheophyta</taxon>
        <taxon>Spermatophyta</taxon>
        <taxon>Magnoliopsida</taxon>
        <taxon>Liliopsida</taxon>
        <taxon>Poales</taxon>
        <taxon>Poaceae</taxon>
        <taxon>PACMAD clade</taxon>
        <taxon>Panicoideae</taxon>
        <taxon>Panicodae</taxon>
        <taxon>Paniceae</taxon>
        <taxon>Melinidinae</taxon>
        <taxon>Urochloa</taxon>
    </lineage>
</organism>
<proteinExistence type="predicted"/>
<accession>A0ABC9B7Y5</accession>
<keyword evidence="2 8" id="KW-0863">Zinc-finger</keyword>
<reference evidence="11" key="1">
    <citation type="submission" date="2024-10" db="EMBL/GenBank/DDBJ databases">
        <authorList>
            <person name="Ryan C."/>
        </authorList>
    </citation>
    <scope>NUCLEOTIDE SEQUENCE [LARGE SCALE GENOMIC DNA]</scope>
</reference>
<keyword evidence="12" id="KW-1185">Reference proteome</keyword>
<evidence type="ECO:0000313" key="11">
    <source>
        <dbReference type="EMBL" id="CAL4993765.1"/>
    </source>
</evidence>
<dbReference type="PROSITE" id="PS50884">
    <property type="entry name" value="ZF_DOF_2"/>
    <property type="match status" value="1"/>
</dbReference>
<evidence type="ECO:0000313" key="12">
    <source>
        <dbReference type="Proteomes" id="UP001497457"/>
    </source>
</evidence>
<sequence length="361" mass="38942">MFANMIFPPGSVVSSGWKSNPQTTSNIGPSSAVVAGEGGLLQHGPAMAEEALVEGDTSTRTRPMSISERARLLRIPKPEPGLKCPRCGSTNTKFGYFNNYSFAQPRHLCRDCHRYWTRGGVLRDIPVGAPCRRRRRAKGNKYKAAASSAAATAASASATPATTSSSTSCTVNEAPILQATVSSMHTTNLCFNSSCSGAATLLVDSAGRRAISGMEQQWGTQSQMHRFPVFSHAMDYNLGPAISVPVTMATPSMFHPGLESGGDRGVRGGDEGQFHVMPINSDVNQYPIWAMHAHVNGYTASYPNCTAGNLFNFSFNLVLRIIYTKLLSYSIPSFFLENTIAKNLSSKKPLLSTFEFQNVIP</sequence>
<keyword evidence="6 9" id="KW-0804">Transcription</keyword>
<evidence type="ECO:0000256" key="2">
    <source>
        <dbReference type="ARBA" id="ARBA00022771"/>
    </source>
</evidence>
<dbReference type="InterPro" id="IPR003851">
    <property type="entry name" value="Znf_Dof"/>
</dbReference>
<comment type="function">
    <text evidence="9">Transcription factor that binds specifically to a 5'-AA[AG]G-3' consensus core sequence.</text>
</comment>
<dbReference type="GO" id="GO:0003677">
    <property type="term" value="F:DNA binding"/>
    <property type="evidence" value="ECO:0007669"/>
    <property type="project" value="UniProtKB-UniRule"/>
</dbReference>
<evidence type="ECO:0000256" key="9">
    <source>
        <dbReference type="RuleBase" id="RU369094"/>
    </source>
</evidence>
<dbReference type="Proteomes" id="UP001497457">
    <property type="component" value="Chromosome 24b"/>
</dbReference>
<gene>
    <name evidence="11" type="ORF">URODEC1_LOCUS61653</name>
</gene>
<evidence type="ECO:0000256" key="3">
    <source>
        <dbReference type="ARBA" id="ARBA00022833"/>
    </source>
</evidence>
<keyword evidence="1 9" id="KW-0479">Metal-binding</keyword>
<dbReference type="Pfam" id="PF02701">
    <property type="entry name" value="Zn_ribbon_Dof"/>
    <property type="match status" value="1"/>
</dbReference>
<evidence type="ECO:0000256" key="7">
    <source>
        <dbReference type="ARBA" id="ARBA00023242"/>
    </source>
</evidence>
<evidence type="ECO:0000259" key="10">
    <source>
        <dbReference type="PROSITE" id="PS50884"/>
    </source>
</evidence>
<keyword evidence="4 9" id="KW-0805">Transcription regulation</keyword>
<keyword evidence="3 9" id="KW-0862">Zinc</keyword>
<comment type="subcellular location">
    <subcellularLocation>
        <location evidence="8 9">Nucleus</location>
    </subcellularLocation>
</comment>
<keyword evidence="5 8" id="KW-0238">DNA-binding</keyword>
<evidence type="ECO:0000256" key="8">
    <source>
        <dbReference type="PROSITE-ProRule" id="PRU00071"/>
    </source>
</evidence>
<feature type="domain" description="Dof-type" evidence="10">
    <location>
        <begin position="82"/>
        <end position="136"/>
    </location>
</feature>
<evidence type="ECO:0000256" key="6">
    <source>
        <dbReference type="ARBA" id="ARBA00023163"/>
    </source>
</evidence>
<protein>
    <recommendedName>
        <fullName evidence="9">Dof zinc finger protein</fullName>
    </recommendedName>
</protein>
<dbReference type="GO" id="GO:0003700">
    <property type="term" value="F:DNA-binding transcription factor activity"/>
    <property type="evidence" value="ECO:0007669"/>
    <property type="project" value="UniProtKB-UniRule"/>
</dbReference>
<evidence type="ECO:0000256" key="4">
    <source>
        <dbReference type="ARBA" id="ARBA00023015"/>
    </source>
</evidence>
<dbReference type="EMBL" id="OZ075134">
    <property type="protein sequence ID" value="CAL4993765.1"/>
    <property type="molecule type" value="Genomic_DNA"/>
</dbReference>
<name>A0ABC9B7Y5_9POAL</name>
<dbReference type="GO" id="GO:0008270">
    <property type="term" value="F:zinc ion binding"/>
    <property type="evidence" value="ECO:0007669"/>
    <property type="project" value="UniProtKB-KW"/>
</dbReference>
<evidence type="ECO:0000256" key="5">
    <source>
        <dbReference type="ARBA" id="ARBA00023125"/>
    </source>
</evidence>
<dbReference type="InterPro" id="IPR045174">
    <property type="entry name" value="Dof"/>
</dbReference>
<dbReference type="PANTHER" id="PTHR31992:SF193">
    <property type="entry name" value="DOF ZINC FINGER PROTEIN DOF3.6"/>
    <property type="match status" value="1"/>
</dbReference>
<dbReference type="AlphaFoldDB" id="A0ABC9B7Y5"/>
<evidence type="ECO:0000256" key="1">
    <source>
        <dbReference type="ARBA" id="ARBA00022723"/>
    </source>
</evidence>
<dbReference type="GO" id="GO:0005634">
    <property type="term" value="C:nucleus"/>
    <property type="evidence" value="ECO:0007669"/>
    <property type="project" value="UniProtKB-SubCell"/>
</dbReference>
<dbReference type="PANTHER" id="PTHR31992">
    <property type="entry name" value="DOF ZINC FINGER PROTEIN DOF1.4-RELATED"/>
    <property type="match status" value="1"/>
</dbReference>